<protein>
    <submittedName>
        <fullName evidence="1">Uncharacterized protein</fullName>
    </submittedName>
</protein>
<organism evidence="1 2">
    <name type="scientific">Dendrolimus kikuchii</name>
    <dbReference type="NCBI Taxonomy" id="765133"/>
    <lineage>
        <taxon>Eukaryota</taxon>
        <taxon>Metazoa</taxon>
        <taxon>Ecdysozoa</taxon>
        <taxon>Arthropoda</taxon>
        <taxon>Hexapoda</taxon>
        <taxon>Insecta</taxon>
        <taxon>Pterygota</taxon>
        <taxon>Neoptera</taxon>
        <taxon>Endopterygota</taxon>
        <taxon>Lepidoptera</taxon>
        <taxon>Glossata</taxon>
        <taxon>Ditrysia</taxon>
        <taxon>Bombycoidea</taxon>
        <taxon>Lasiocampidae</taxon>
        <taxon>Dendrolimus</taxon>
    </lineage>
</organism>
<evidence type="ECO:0000313" key="1">
    <source>
        <dbReference type="EMBL" id="KAJ0173331.1"/>
    </source>
</evidence>
<reference evidence="1 2" key="1">
    <citation type="journal article" date="2021" name="Front. Genet.">
        <title>Chromosome-Level Genome Assembly Reveals Significant Gene Expansion in the Toll and IMD Signaling Pathways of Dendrolimus kikuchii.</title>
        <authorList>
            <person name="Zhou J."/>
            <person name="Wu P."/>
            <person name="Xiong Z."/>
            <person name="Liu N."/>
            <person name="Zhao N."/>
            <person name="Ji M."/>
            <person name="Qiu Y."/>
            <person name="Yang B."/>
        </authorList>
    </citation>
    <scope>NUCLEOTIDE SEQUENCE [LARGE SCALE GENOMIC DNA]</scope>
    <source>
        <strain evidence="1">Ann1</strain>
    </source>
</reference>
<comment type="caution">
    <text evidence="1">The sequence shown here is derived from an EMBL/GenBank/DDBJ whole genome shotgun (WGS) entry which is preliminary data.</text>
</comment>
<name>A0ACC1CPE8_9NEOP</name>
<gene>
    <name evidence="1" type="ORF">K1T71_011507</name>
</gene>
<keyword evidence="2" id="KW-1185">Reference proteome</keyword>
<sequence>MDSLVGYGSDDENDSERYVTNPSSGASFSRRREDDTNYDDVNMDMSEESQGAESEPELPQAETTSSKHPMRDDRRNSNDSRDRDRDRDRGRSRDYDRRERRESPAKSRGNRERPERRSPKKDDKYSRSERSDRDRDRDRGRGGHESAPRRGLLGDRPDDRLSDNKVPALMDLKPFGGEPPPAFEGRRSQDHRDAVSPRFVDRDRRDKDKERERDRDRHSRRSEERRSSGHRYSERRERSRSKSRGAAFPPPSSHTSTSSSERRGSPTSSGDYRTTSYKVNKKLEAMEKMGLQIKTPDGSMATAQQLRLAASEVPTNSSGLPSYYNPSAVNANKILDQVQKRKLLWSNKNKREAEEAAKWSGTRFAQDSDGKQVSKFMRLMGIKEPAAVSPPDPEKAADPIKKQEELFSAMQAQYEVARATTHTMRGVGLGFQRGQY</sequence>
<dbReference type="Proteomes" id="UP000824533">
    <property type="component" value="Linkage Group LG20"/>
</dbReference>
<accession>A0ACC1CPE8</accession>
<dbReference type="EMBL" id="CM034406">
    <property type="protein sequence ID" value="KAJ0173331.1"/>
    <property type="molecule type" value="Genomic_DNA"/>
</dbReference>
<evidence type="ECO:0000313" key="2">
    <source>
        <dbReference type="Proteomes" id="UP000824533"/>
    </source>
</evidence>
<proteinExistence type="predicted"/>